<organism evidence="1 2">
    <name type="scientific">Sphingomonas lycopersici</name>
    <dbReference type="NCBI Taxonomy" id="2951807"/>
    <lineage>
        <taxon>Bacteria</taxon>
        <taxon>Pseudomonadati</taxon>
        <taxon>Pseudomonadota</taxon>
        <taxon>Alphaproteobacteria</taxon>
        <taxon>Sphingomonadales</taxon>
        <taxon>Sphingomonadaceae</taxon>
        <taxon>Sphingomonas</taxon>
    </lineage>
</organism>
<sequence length="68" mass="7384">MLAVAGCAQQEKPIGMANPASKNCIRLGGQLEIRRETAGETGYCHLPDGRVVEEWALFREGEGKKPTN</sequence>
<accession>A0AA41Z7G7</accession>
<name>A0AA41Z7G7_9SPHN</name>
<reference evidence="1" key="1">
    <citation type="submission" date="2022-06" db="EMBL/GenBank/DDBJ databases">
        <title>Sphingomonas sp. nov. isolated from rhizosphere soil of tomato.</title>
        <authorList>
            <person name="Dong H."/>
            <person name="Gao R."/>
        </authorList>
    </citation>
    <scope>NUCLEOTIDE SEQUENCE</scope>
    <source>
        <strain evidence="1">MMSM24</strain>
    </source>
</reference>
<dbReference type="PANTHER" id="PTHR38008:SF2">
    <property type="entry name" value="HEMOLYSIN"/>
    <property type="match status" value="1"/>
</dbReference>
<dbReference type="Pfam" id="PF03891">
    <property type="entry name" value="DUF333"/>
    <property type="match status" value="1"/>
</dbReference>
<dbReference type="PANTHER" id="PTHR38008">
    <property type="entry name" value="HEMOLYSIN-RELATED"/>
    <property type="match status" value="1"/>
</dbReference>
<comment type="caution">
    <text evidence="1">The sequence shown here is derived from an EMBL/GenBank/DDBJ whole genome shotgun (WGS) entry which is preliminary data.</text>
</comment>
<gene>
    <name evidence="1" type="ORF">NEE01_05570</name>
</gene>
<keyword evidence="2" id="KW-1185">Reference proteome</keyword>
<dbReference type="EMBL" id="JANFAV010000002">
    <property type="protein sequence ID" value="MCW6534252.1"/>
    <property type="molecule type" value="Genomic_DNA"/>
</dbReference>
<evidence type="ECO:0000313" key="1">
    <source>
        <dbReference type="EMBL" id="MCW6534252.1"/>
    </source>
</evidence>
<proteinExistence type="predicted"/>
<evidence type="ECO:0000313" key="2">
    <source>
        <dbReference type="Proteomes" id="UP001165565"/>
    </source>
</evidence>
<dbReference type="AlphaFoldDB" id="A0AA41Z7G7"/>
<dbReference type="Proteomes" id="UP001165565">
    <property type="component" value="Unassembled WGS sequence"/>
</dbReference>
<protein>
    <submittedName>
        <fullName evidence="1">DUF333 domain-containing protein</fullName>
    </submittedName>
</protein>
<dbReference type="InterPro" id="IPR005590">
    <property type="entry name" value="DUF333"/>
</dbReference>